<reference evidence="1" key="1">
    <citation type="submission" date="2015-04" db="UniProtKB">
        <authorList>
            <consortium name="EnsemblPlants"/>
        </authorList>
    </citation>
    <scope>IDENTIFICATION</scope>
</reference>
<keyword evidence="2" id="KW-1185">Reference proteome</keyword>
<accession>A0A0E0LUD9</accession>
<organism evidence="1">
    <name type="scientific">Oryza punctata</name>
    <name type="common">Red rice</name>
    <dbReference type="NCBI Taxonomy" id="4537"/>
    <lineage>
        <taxon>Eukaryota</taxon>
        <taxon>Viridiplantae</taxon>
        <taxon>Streptophyta</taxon>
        <taxon>Embryophyta</taxon>
        <taxon>Tracheophyta</taxon>
        <taxon>Spermatophyta</taxon>
        <taxon>Magnoliopsida</taxon>
        <taxon>Liliopsida</taxon>
        <taxon>Poales</taxon>
        <taxon>Poaceae</taxon>
        <taxon>BOP clade</taxon>
        <taxon>Oryzoideae</taxon>
        <taxon>Oryzeae</taxon>
        <taxon>Oryzinae</taxon>
        <taxon>Oryza</taxon>
    </lineage>
</organism>
<dbReference type="Gramene" id="OPUNC08G11710.1">
    <property type="protein sequence ID" value="OPUNC08G11710.1"/>
    <property type="gene ID" value="OPUNC08G11710"/>
</dbReference>
<dbReference type="Proteomes" id="UP000026962">
    <property type="component" value="Chromosome 8"/>
</dbReference>
<dbReference type="EnsemblPlants" id="OPUNC08G11710.1">
    <property type="protein sequence ID" value="OPUNC08G11710.1"/>
    <property type="gene ID" value="OPUNC08G11710"/>
</dbReference>
<dbReference type="AlphaFoldDB" id="A0A0E0LUD9"/>
<name>A0A0E0LUD9_ORYPU</name>
<evidence type="ECO:0000313" key="2">
    <source>
        <dbReference type="Proteomes" id="UP000026962"/>
    </source>
</evidence>
<dbReference type="HOGENOM" id="CLU_2531395_0_0_1"/>
<reference evidence="1" key="2">
    <citation type="submission" date="2018-05" db="EMBL/GenBank/DDBJ databases">
        <title>OpunRS2 (Oryza punctata Reference Sequence Version 2).</title>
        <authorList>
            <person name="Zhang J."/>
            <person name="Kudrna D."/>
            <person name="Lee S."/>
            <person name="Talag J."/>
            <person name="Welchert J."/>
            <person name="Wing R.A."/>
        </authorList>
    </citation>
    <scope>NUCLEOTIDE SEQUENCE [LARGE SCALE GENOMIC DNA]</scope>
</reference>
<evidence type="ECO:0000313" key="1">
    <source>
        <dbReference type="EnsemblPlants" id="OPUNC08G11710.1"/>
    </source>
</evidence>
<proteinExistence type="predicted"/>
<protein>
    <submittedName>
        <fullName evidence="1">Uncharacterized protein</fullName>
    </submittedName>
</protein>
<sequence>MSLIKSAACWQFAAKIKSNNIVVPTLMNSASKLLSSSLLALAAEADGGVLVEVLDHLGENDGGDVGEGNPIVGAVILDHIGQRL</sequence>